<dbReference type="AlphaFoldDB" id="A0A0E9QPI3"/>
<reference evidence="1" key="2">
    <citation type="journal article" date="2015" name="Fish Shellfish Immunol.">
        <title>Early steps in the European eel (Anguilla anguilla)-Vibrio vulnificus interaction in the gills: Role of the RtxA13 toxin.</title>
        <authorList>
            <person name="Callol A."/>
            <person name="Pajuelo D."/>
            <person name="Ebbesson L."/>
            <person name="Teles M."/>
            <person name="MacKenzie S."/>
            <person name="Amaro C."/>
        </authorList>
    </citation>
    <scope>NUCLEOTIDE SEQUENCE</scope>
</reference>
<organism evidence="1">
    <name type="scientific">Anguilla anguilla</name>
    <name type="common">European freshwater eel</name>
    <name type="synonym">Muraena anguilla</name>
    <dbReference type="NCBI Taxonomy" id="7936"/>
    <lineage>
        <taxon>Eukaryota</taxon>
        <taxon>Metazoa</taxon>
        <taxon>Chordata</taxon>
        <taxon>Craniata</taxon>
        <taxon>Vertebrata</taxon>
        <taxon>Euteleostomi</taxon>
        <taxon>Actinopterygii</taxon>
        <taxon>Neopterygii</taxon>
        <taxon>Teleostei</taxon>
        <taxon>Anguilliformes</taxon>
        <taxon>Anguillidae</taxon>
        <taxon>Anguilla</taxon>
    </lineage>
</organism>
<name>A0A0E9QPI3_ANGAN</name>
<protein>
    <submittedName>
        <fullName evidence="1">Uncharacterized protein</fullName>
    </submittedName>
</protein>
<accession>A0A0E9QPI3</accession>
<dbReference type="EMBL" id="GBXM01090427">
    <property type="protein sequence ID" value="JAH18150.1"/>
    <property type="molecule type" value="Transcribed_RNA"/>
</dbReference>
<proteinExistence type="predicted"/>
<sequence length="17" mass="2028">MYVIATRPCIFLMIRSL</sequence>
<reference evidence="1" key="1">
    <citation type="submission" date="2014-11" db="EMBL/GenBank/DDBJ databases">
        <authorList>
            <person name="Amaro Gonzalez C."/>
        </authorList>
    </citation>
    <scope>NUCLEOTIDE SEQUENCE</scope>
</reference>
<evidence type="ECO:0000313" key="1">
    <source>
        <dbReference type="EMBL" id="JAH18150.1"/>
    </source>
</evidence>